<comment type="subcellular location">
    <subcellularLocation>
        <location evidence="1">Membrane</location>
        <topology evidence="1">Single-pass type I membrane protein</topology>
    </subcellularLocation>
</comment>
<dbReference type="PROSITE" id="PS51465">
    <property type="entry name" value="KAZAL_2"/>
    <property type="match status" value="2"/>
</dbReference>
<feature type="domain" description="Kazal-like" evidence="11">
    <location>
        <begin position="312"/>
        <end position="360"/>
    </location>
</feature>
<keyword evidence="4" id="KW-0732">Signal</keyword>
<evidence type="ECO:0000256" key="7">
    <source>
        <dbReference type="ARBA" id="ARBA00023136"/>
    </source>
</evidence>
<evidence type="ECO:0000256" key="9">
    <source>
        <dbReference type="ARBA" id="ARBA00023180"/>
    </source>
</evidence>
<evidence type="ECO:0000256" key="6">
    <source>
        <dbReference type="ARBA" id="ARBA00022989"/>
    </source>
</evidence>
<proteinExistence type="inferred from homology"/>
<reference evidence="12" key="1">
    <citation type="journal article" date="2004" name="Nature">
        <title>Genome duplication in the teleost fish Tetraodon nigroviridis reveals the early vertebrate proto-karyotype.</title>
        <authorList>
            <person name="Jaillon O."/>
            <person name="Aury J.-M."/>
            <person name="Brunet F."/>
            <person name="Petit J.-L."/>
            <person name="Stange-Thomann N."/>
            <person name="Mauceli E."/>
            <person name="Bouneau L."/>
            <person name="Fischer C."/>
            <person name="Ozouf-Costaz C."/>
            <person name="Bernot A."/>
            <person name="Nicaud S."/>
            <person name="Jaffe D."/>
            <person name="Fisher S."/>
            <person name="Lutfalla G."/>
            <person name="Dossat C."/>
            <person name="Segurens B."/>
            <person name="Dasilva C."/>
            <person name="Salanoubat M."/>
            <person name="Levy M."/>
            <person name="Boudet N."/>
            <person name="Castellano S."/>
            <person name="Anthouard V."/>
            <person name="Jubin C."/>
            <person name="Castelli V."/>
            <person name="Katinka M."/>
            <person name="Vacherie B."/>
            <person name="Biemont C."/>
            <person name="Skalli Z."/>
            <person name="Cattolico L."/>
            <person name="Poulain J."/>
            <person name="De Berardinis V."/>
            <person name="Cruaud C."/>
            <person name="Duprat S."/>
            <person name="Brottier P."/>
            <person name="Coutanceau J.-P."/>
            <person name="Gouzy J."/>
            <person name="Parra G."/>
            <person name="Lardier G."/>
            <person name="Chapple C."/>
            <person name="McKernan K.J."/>
            <person name="McEwan P."/>
            <person name="Bosak S."/>
            <person name="Kellis M."/>
            <person name="Volff J.-N."/>
            <person name="Guigo R."/>
            <person name="Zody M.C."/>
            <person name="Mesirov J."/>
            <person name="Lindblad-Toh K."/>
            <person name="Birren B."/>
            <person name="Nusbaum C."/>
            <person name="Kahn D."/>
            <person name="Robinson-Rechavi M."/>
            <person name="Laudet V."/>
            <person name="Schachter V."/>
            <person name="Quetier F."/>
            <person name="Saurin W."/>
            <person name="Scarpelli C."/>
            <person name="Wincker P."/>
            <person name="Lander E.S."/>
            <person name="Weissenbach J."/>
            <person name="Roest Crollius H."/>
        </authorList>
    </citation>
    <scope>NUCLEOTIDE SEQUENCE [LARGE SCALE GENOMIC DNA]</scope>
</reference>
<dbReference type="InterPro" id="IPR002350">
    <property type="entry name" value="Kazal_dom"/>
</dbReference>
<dbReference type="CDD" id="cd00104">
    <property type="entry name" value="KAZAL_FS"/>
    <property type="match status" value="2"/>
</dbReference>
<keyword evidence="8" id="KW-1015">Disulfide bond</keyword>
<protein>
    <submittedName>
        <fullName evidence="12">(spotted green pufferfish) hypothetical protein</fullName>
    </submittedName>
</protein>
<evidence type="ECO:0000256" key="4">
    <source>
        <dbReference type="ARBA" id="ARBA00022729"/>
    </source>
</evidence>
<dbReference type="SUPFAM" id="SSF100895">
    <property type="entry name" value="Kazal-type serine protease inhibitors"/>
    <property type="match status" value="2"/>
</dbReference>
<dbReference type="GO" id="GO:0016020">
    <property type="term" value="C:membrane"/>
    <property type="evidence" value="ECO:0007669"/>
    <property type="project" value="UniProtKB-SubCell"/>
</dbReference>
<comment type="caution">
    <text evidence="12">The sequence shown here is derived from an EMBL/GenBank/DDBJ whole genome shotgun (WGS) entry which is preliminary data.</text>
</comment>
<gene>
    <name evidence="12" type="ORF">GSTENG00016884001</name>
</gene>
<keyword evidence="6" id="KW-1133">Transmembrane helix</keyword>
<accession>Q4SK48</accession>
<keyword evidence="5" id="KW-0677">Repeat</keyword>
<dbReference type="PANTHER" id="PTHR10913:SF80">
    <property type="entry name" value="TOMOREGULIN-2"/>
    <property type="match status" value="1"/>
</dbReference>
<evidence type="ECO:0000256" key="10">
    <source>
        <dbReference type="ARBA" id="ARBA00038484"/>
    </source>
</evidence>
<keyword evidence="3" id="KW-0812">Transmembrane</keyword>
<evidence type="ECO:0000256" key="3">
    <source>
        <dbReference type="ARBA" id="ARBA00022692"/>
    </source>
</evidence>
<evidence type="ECO:0000256" key="2">
    <source>
        <dbReference type="ARBA" id="ARBA00022536"/>
    </source>
</evidence>
<comment type="similarity">
    <text evidence="10">Belongs to the tomoregulin family.</text>
</comment>
<dbReference type="FunFam" id="3.30.60.30:FF:000020">
    <property type="entry name" value="tomoregulin-2 isoform X2"/>
    <property type="match status" value="1"/>
</dbReference>
<dbReference type="GO" id="GO:0005576">
    <property type="term" value="C:extracellular region"/>
    <property type="evidence" value="ECO:0007669"/>
    <property type="project" value="TreeGrafter"/>
</dbReference>
<dbReference type="PROSITE" id="PS51257">
    <property type="entry name" value="PROKAR_LIPOPROTEIN"/>
    <property type="match status" value="1"/>
</dbReference>
<keyword evidence="7" id="KW-0472">Membrane</keyword>
<dbReference type="Pfam" id="PF07648">
    <property type="entry name" value="Kazal_2"/>
    <property type="match status" value="2"/>
</dbReference>
<dbReference type="MEROPS" id="I01.969"/>
<dbReference type="KEGG" id="tng:GSTEN00016884G001"/>
<dbReference type="FunFam" id="3.30.60.30:FF:000002">
    <property type="entry name" value="tomoregulin-2 isoform X1"/>
    <property type="match status" value="1"/>
</dbReference>
<dbReference type="EMBL" id="CAAE01014570">
    <property type="protein sequence ID" value="CAF98984.1"/>
    <property type="molecule type" value="Genomic_DNA"/>
</dbReference>
<feature type="domain" description="Kazal-like" evidence="11">
    <location>
        <begin position="171"/>
        <end position="233"/>
    </location>
</feature>
<evidence type="ECO:0000256" key="8">
    <source>
        <dbReference type="ARBA" id="ARBA00023157"/>
    </source>
</evidence>
<dbReference type="OrthoDB" id="328123at2759"/>
<dbReference type="InterPro" id="IPR036058">
    <property type="entry name" value="Kazal_dom_sf"/>
</dbReference>
<evidence type="ECO:0000313" key="12">
    <source>
        <dbReference type="EMBL" id="CAF98984.1"/>
    </source>
</evidence>
<reference evidence="12" key="2">
    <citation type="submission" date="2004-02" db="EMBL/GenBank/DDBJ databases">
        <authorList>
            <consortium name="Genoscope"/>
            <consortium name="Whitehead Institute Centre for Genome Research"/>
        </authorList>
    </citation>
    <scope>NUCLEOTIDE SEQUENCE</scope>
</reference>
<organism evidence="12">
    <name type="scientific">Tetraodon nigroviridis</name>
    <name type="common">Spotted green pufferfish</name>
    <name type="synonym">Chelonodon nigroviridis</name>
    <dbReference type="NCBI Taxonomy" id="99883"/>
    <lineage>
        <taxon>Eukaryota</taxon>
        <taxon>Metazoa</taxon>
        <taxon>Chordata</taxon>
        <taxon>Craniata</taxon>
        <taxon>Vertebrata</taxon>
        <taxon>Euteleostomi</taxon>
        <taxon>Actinopterygii</taxon>
        <taxon>Neopterygii</taxon>
        <taxon>Teleostei</taxon>
        <taxon>Neoteleostei</taxon>
        <taxon>Acanthomorphata</taxon>
        <taxon>Eupercaria</taxon>
        <taxon>Tetraodontiformes</taxon>
        <taxon>Tetradontoidea</taxon>
        <taxon>Tetraodontidae</taxon>
        <taxon>Tetraodon</taxon>
    </lineage>
</organism>
<dbReference type="SMART" id="SM00057">
    <property type="entry name" value="FIMAC"/>
    <property type="match status" value="1"/>
</dbReference>
<dbReference type="AlphaFoldDB" id="Q4SK48"/>
<keyword evidence="2" id="KW-0245">EGF-like domain</keyword>
<keyword evidence="9" id="KW-0325">Glycoprotein</keyword>
<dbReference type="InterPro" id="IPR050653">
    <property type="entry name" value="Prot_Inhib_GrowthFact_Antg"/>
</dbReference>
<dbReference type="PANTHER" id="PTHR10913">
    <property type="entry name" value="FOLLISTATIN-RELATED"/>
    <property type="match status" value="1"/>
</dbReference>
<evidence type="ECO:0000256" key="1">
    <source>
        <dbReference type="ARBA" id="ARBA00004479"/>
    </source>
</evidence>
<dbReference type="GO" id="GO:0006950">
    <property type="term" value="P:response to stress"/>
    <property type="evidence" value="ECO:0007669"/>
    <property type="project" value="UniProtKB-ARBA"/>
</dbReference>
<name>Q4SK48_TETNG</name>
<sequence>MICQRAAAGVCGLTACLECLIGCEQLQLQRNRLRQQCKRVNADFSTLSPYFWKEFTNERGSEWRMRGSGMTFFHITIAYRLRYGSVRGGAGADPGAPAAAQWTGAAGGWFRITLVSFFATLPVEHLRAFPSSLSDCQTPTGWNCSGFDDRDTDLFLCDTNTCKFDGECLRIGNMVTCISHLFSLRFCLLQCNNDYAPVCGSNNQNYQNECFLRRDACKQQSEVLIMSEGACPADAGSGSGDDGTTTIANKKYLIMAAGRTVLDSIRVSCSENALAHMGGEGSAETVQKETSTCDICQFGAECDVDAEDVWCVCNIDCSHISFNPVCASDGRSYDNPCQVKEVSCQKQERIEVKHLGHCQACTHSLFMEHVYILLFVCFTVVEKDPHADSIYIPCPDHHKNYCVHGDSMFNPTLAASSHCSPTMPLQAAVTLVSKVPSAISKNTMCSTWFQAPANCTMSLSPPSSEHSKWSSYVWWCSALPESAHGPTGSTGRSRTMSTLVQRTPCEPPLDLSEPRHAAQKARPFLMFTPCPHRPNLKFSIHPPSFLALSPSVKITREEQWRRKAVAHSSQ</sequence>
<evidence type="ECO:0000259" key="11">
    <source>
        <dbReference type="PROSITE" id="PS51465"/>
    </source>
</evidence>
<dbReference type="InterPro" id="IPR003884">
    <property type="entry name" value="FacI_MAC"/>
</dbReference>
<dbReference type="GO" id="GO:0030154">
    <property type="term" value="P:cell differentiation"/>
    <property type="evidence" value="ECO:0007669"/>
    <property type="project" value="TreeGrafter"/>
</dbReference>
<evidence type="ECO:0000256" key="5">
    <source>
        <dbReference type="ARBA" id="ARBA00022737"/>
    </source>
</evidence>
<dbReference type="Gene3D" id="3.30.60.30">
    <property type="match status" value="2"/>
</dbReference>
<dbReference type="SMART" id="SM00280">
    <property type="entry name" value="KAZAL"/>
    <property type="match status" value="2"/>
</dbReference>